<dbReference type="GO" id="GO:0071978">
    <property type="term" value="P:bacterial-type flagellum-dependent swarming motility"/>
    <property type="evidence" value="ECO:0007669"/>
    <property type="project" value="TreeGrafter"/>
</dbReference>
<evidence type="ECO:0000256" key="6">
    <source>
        <dbReference type="RuleBase" id="RU362062"/>
    </source>
</evidence>
<protein>
    <recommendedName>
        <fullName evidence="3 6">Flagellar basal-body rod protein FlgC</fullName>
    </recommendedName>
</protein>
<dbReference type="PANTHER" id="PTHR30435:SF2">
    <property type="entry name" value="FLAGELLAR BASAL-BODY ROD PROTEIN FLGC"/>
    <property type="match status" value="1"/>
</dbReference>
<dbReference type="GO" id="GO:0030694">
    <property type="term" value="C:bacterial-type flagellum basal body, rod"/>
    <property type="evidence" value="ECO:0007669"/>
    <property type="project" value="UniProtKB-UniRule"/>
</dbReference>
<evidence type="ECO:0000256" key="3">
    <source>
        <dbReference type="ARBA" id="ARBA00017941"/>
    </source>
</evidence>
<keyword evidence="4 6" id="KW-0975">Bacterial flagellum</keyword>
<evidence type="ECO:0000256" key="2">
    <source>
        <dbReference type="ARBA" id="ARBA00009677"/>
    </source>
</evidence>
<feature type="domain" description="Flagellar basal body rod protein N-terminal" evidence="7">
    <location>
        <begin position="7"/>
        <end position="32"/>
    </location>
</feature>
<organism evidence="9 10">
    <name type="scientific">Acidihalobacter yilgarnensis</name>
    <dbReference type="NCBI Taxonomy" id="2819280"/>
    <lineage>
        <taxon>Bacteria</taxon>
        <taxon>Pseudomonadati</taxon>
        <taxon>Pseudomonadota</taxon>
        <taxon>Gammaproteobacteria</taxon>
        <taxon>Chromatiales</taxon>
        <taxon>Ectothiorhodospiraceae</taxon>
        <taxon>Acidihalobacter</taxon>
    </lineage>
</organism>
<dbReference type="Pfam" id="PF06429">
    <property type="entry name" value="Flg_bbr_C"/>
    <property type="match status" value="1"/>
</dbReference>
<comment type="similarity">
    <text evidence="2">Belongs to the flagella basal body rod proteins family.</text>
</comment>
<accession>A0A1D8IPV5</accession>
<dbReference type="KEGG" id="aprs:BI364_11470"/>
<reference evidence="10" key="1">
    <citation type="submission" date="2016-09" db="EMBL/GenBank/DDBJ databases">
        <title>Acidihalobacter prosperus F5.</title>
        <authorList>
            <person name="Khaleque H.N."/>
            <person name="Ramsay J.P."/>
            <person name="Kaksonen A.H."/>
            <person name="Boxall N.J."/>
            <person name="Watkin E.L.J."/>
        </authorList>
    </citation>
    <scope>NUCLEOTIDE SEQUENCE [LARGE SCALE GENOMIC DNA]</scope>
    <source>
        <strain evidence="10">F5</strain>
    </source>
</reference>
<keyword evidence="10" id="KW-1185">Reference proteome</keyword>
<evidence type="ECO:0000256" key="1">
    <source>
        <dbReference type="ARBA" id="ARBA00004117"/>
    </source>
</evidence>
<proteinExistence type="inferred from homology"/>
<dbReference type="InterPro" id="IPR006299">
    <property type="entry name" value="FlgC"/>
</dbReference>
<keyword evidence="9" id="KW-0966">Cell projection</keyword>
<dbReference type="RefSeq" id="WP_070078849.1">
    <property type="nucleotide sequence ID" value="NZ_CP017415.1"/>
</dbReference>
<comment type="subunit">
    <text evidence="5 6">The basal body constitutes a major portion of the flagellar organelle and consists of four rings (L,P,S, and M) mounted on a central rod. The rod consists of about 26 subunits of FlgG in the distal portion, and FlgB, FlgC and FlgF are thought to build up the proximal portion of the rod with about 6 subunits each.</text>
</comment>
<dbReference type="InterPro" id="IPR001444">
    <property type="entry name" value="Flag_bb_rod_N"/>
</dbReference>
<keyword evidence="9" id="KW-0282">Flagellum</keyword>
<evidence type="ECO:0000256" key="5">
    <source>
        <dbReference type="ARBA" id="ARBA00025933"/>
    </source>
</evidence>
<comment type="subcellular location">
    <subcellularLocation>
        <location evidence="1 6">Bacterial flagellum basal body</location>
    </subcellularLocation>
</comment>
<name>A0A1D8IPV5_9GAMM</name>
<sequence>MSLYSIFNIAGSGLAAQSVRLNTIASNLANADDVASSEQAAYRARQPVFASTLFKAQGGDSAVGVRVTDIQESRAPIRREYAPGNPLADKQGYVYTTNVNTVEQMANMISASRSYQNNVNVLTTTQQLLLSTVQQLGK</sequence>
<dbReference type="NCBIfam" id="TIGR01395">
    <property type="entry name" value="FlgC"/>
    <property type="match status" value="1"/>
</dbReference>
<dbReference type="InterPro" id="IPR010930">
    <property type="entry name" value="Flg_bb/hook_C_dom"/>
</dbReference>
<evidence type="ECO:0000313" key="10">
    <source>
        <dbReference type="Proteomes" id="UP000095401"/>
    </source>
</evidence>
<evidence type="ECO:0000256" key="4">
    <source>
        <dbReference type="ARBA" id="ARBA00023143"/>
    </source>
</evidence>
<dbReference type="Proteomes" id="UP000095401">
    <property type="component" value="Chromosome"/>
</dbReference>
<gene>
    <name evidence="9" type="ORF">BI364_11470</name>
</gene>
<evidence type="ECO:0000313" key="9">
    <source>
        <dbReference type="EMBL" id="AOU98489.1"/>
    </source>
</evidence>
<dbReference type="Pfam" id="PF00460">
    <property type="entry name" value="Flg_bb_rod"/>
    <property type="match status" value="1"/>
</dbReference>
<dbReference type="AlphaFoldDB" id="A0A1D8IPV5"/>
<evidence type="ECO:0000259" key="7">
    <source>
        <dbReference type="Pfam" id="PF00460"/>
    </source>
</evidence>
<feature type="domain" description="Flagellar basal-body/hook protein C-terminal" evidence="8">
    <location>
        <begin position="90"/>
        <end position="134"/>
    </location>
</feature>
<dbReference type="EMBL" id="CP017415">
    <property type="protein sequence ID" value="AOU98489.1"/>
    <property type="molecule type" value="Genomic_DNA"/>
</dbReference>
<evidence type="ECO:0000259" key="8">
    <source>
        <dbReference type="Pfam" id="PF06429"/>
    </source>
</evidence>
<dbReference type="PANTHER" id="PTHR30435">
    <property type="entry name" value="FLAGELLAR PROTEIN"/>
    <property type="match status" value="1"/>
</dbReference>
<keyword evidence="9" id="KW-0969">Cilium</keyword>